<accession>A0ACB8G178</accession>
<dbReference type="EMBL" id="CM037615">
    <property type="protein sequence ID" value="KAH8013178.1"/>
    <property type="molecule type" value="Genomic_DNA"/>
</dbReference>
<organism evidence="1 2">
    <name type="scientific">Sphaerodactylus townsendi</name>
    <dbReference type="NCBI Taxonomy" id="933632"/>
    <lineage>
        <taxon>Eukaryota</taxon>
        <taxon>Metazoa</taxon>
        <taxon>Chordata</taxon>
        <taxon>Craniata</taxon>
        <taxon>Vertebrata</taxon>
        <taxon>Euteleostomi</taxon>
        <taxon>Lepidosauria</taxon>
        <taxon>Squamata</taxon>
        <taxon>Bifurcata</taxon>
        <taxon>Gekkota</taxon>
        <taxon>Sphaerodactylidae</taxon>
        <taxon>Sphaerodactylus</taxon>
    </lineage>
</organism>
<evidence type="ECO:0000313" key="2">
    <source>
        <dbReference type="Proteomes" id="UP000827872"/>
    </source>
</evidence>
<proteinExistence type="predicted"/>
<comment type="caution">
    <text evidence="1">The sequence shown here is derived from an EMBL/GenBank/DDBJ whole genome shotgun (WGS) entry which is preliminary data.</text>
</comment>
<protein>
    <submittedName>
        <fullName evidence="1">Uncharacterized protein</fullName>
    </submittedName>
</protein>
<keyword evidence="2" id="KW-1185">Reference proteome</keyword>
<name>A0ACB8G178_9SAUR</name>
<evidence type="ECO:0000313" key="1">
    <source>
        <dbReference type="EMBL" id="KAH8013178.1"/>
    </source>
</evidence>
<gene>
    <name evidence="1" type="ORF">K3G42_012719</name>
</gene>
<dbReference type="Proteomes" id="UP000827872">
    <property type="component" value="Linkage Group LG02"/>
</dbReference>
<reference evidence="1" key="1">
    <citation type="submission" date="2021-08" db="EMBL/GenBank/DDBJ databases">
        <title>The first chromosome-level gecko genome reveals the dynamic sex chromosomes of Neotropical dwarf geckos (Sphaerodactylidae: Sphaerodactylus).</title>
        <authorList>
            <person name="Pinto B.J."/>
            <person name="Keating S.E."/>
            <person name="Gamble T."/>
        </authorList>
    </citation>
    <scope>NUCLEOTIDE SEQUENCE</scope>
    <source>
        <strain evidence="1">TG3544</strain>
    </source>
</reference>
<sequence>MAEIKDDNELDILEKEIKDFRTTFSANCYGQSVDQMLGLRHQLLESISKLTEKWSTRLKEGDLMMDRFQEYTNVLHQKNKSIEEKQEKLSEVLASIRDGEKQNADLMDSVQELKEKLIKTEETKSKATEEKMERLRKVEKTFRERTGLEIRKTCANHLQFIFRCIDHKDPEKPFMFTLSINEEGAYEVISCSPPLDCIEELQLKVRETKNFSAFIANIRKAFIALS</sequence>